<proteinExistence type="predicted"/>
<dbReference type="EMBL" id="JAVEPI010000002">
    <property type="protein sequence ID" value="KAK1443935.1"/>
    <property type="molecule type" value="Genomic_DNA"/>
</dbReference>
<comment type="caution">
    <text evidence="3">The sequence shown here is derived from an EMBL/GenBank/DDBJ whole genome shotgun (WGS) entry which is preliminary data.</text>
</comment>
<feature type="domain" description="Hpc2-related" evidence="2">
    <location>
        <begin position="236"/>
        <end position="281"/>
    </location>
</feature>
<dbReference type="AlphaFoldDB" id="A0AAD8UQT5"/>
<dbReference type="Pfam" id="PF08729">
    <property type="entry name" value="HUN"/>
    <property type="match status" value="1"/>
</dbReference>
<sequence>MGDAIEKTLPPIDGYMHVNCMVNEYLTRDSSDGRPLVEGNSLLDTVEATVNNTADSNEPAEQDLTEEDDDYRDTIVQRYMPGVFVDVKLKDVYKEEQGGSVRIPLVVDFFEECLKAYKEERYFTYEDTYLRTSHGNSHISNLQNGFTSQGLANNGHQNAPKPNMTTKGGTKLSLISMQANNERKGQYDLGTQDESLDDVMWLKNRPNDPLLNCIQSITDRLNIQGIVGHPATYLAEGGDDMHYDIDDPFIDDEGMYSELQMSRDDILEKGKIEKDFSIWSEEDEDGSMIAIDAEQFIAEYASACNFEEHVDLDEPIPVPLFFHPGGWQRFSERIPKKFHQIFKEFEGIFKGYAGYISTSDIKDTVNTIMESILSRLLKIQEPKQKKPTQTGANDADGDKFKGQMELLERHGLDCVGVGKIIGINGKIMRWIVRTMREVTNAISCYELNKTWIKLVLRHNEETITQMGESMMFKVRPKLAAMKEKKSLKFFKKLDDDLKFLGKRIAQIRKVVRQYEELCEAEDGSPGNSNEHSDVTGKRKISQCHSKGPISEAELQINSTQDHAPEKDVTDCGTHEISRDREQQNTLLLLHDSGELKVEDLAIVLSEDEANGNLSEAEKQSITRNLGDRSLLEGVPADDVDETTSFASLLRQSKLWRRIKDSINIYKLISADILTFVQMINIDLAASIAVRGTDFKELVKDAISLPYVFDKAYIKLADMFSSLIEELCEIKVTIPADVSRVAVMVIHESSSVFDIFECEYEKPLVFYDNSQWSAPTGKVKVLGGKKAKISTDHGSYNAGTSENVILQQLKLKLTTQVQTAKKQQSNSQDAKKKGVSKAPINHAKAVSAYPVPAAERQAVVNASKRSSKRELDASNERKLKN</sequence>
<name>A0AAD8UQT5_BABGI</name>
<feature type="compositionally biased region" description="Basic and acidic residues" evidence="1">
    <location>
        <begin position="867"/>
        <end position="880"/>
    </location>
</feature>
<accession>A0AAD8UQT5</accession>
<reference evidence="3" key="1">
    <citation type="submission" date="2023-08" db="EMBL/GenBank/DDBJ databases">
        <title>Draft sequence of the Babesia gibsoni genome.</title>
        <authorList>
            <person name="Yamagishi J.Y."/>
            <person name="Xuan X.X."/>
        </authorList>
    </citation>
    <scope>NUCLEOTIDE SEQUENCE</scope>
    <source>
        <strain evidence="3">Azabu</strain>
    </source>
</reference>
<organism evidence="3 4">
    <name type="scientific">Babesia gibsoni</name>
    <dbReference type="NCBI Taxonomy" id="33632"/>
    <lineage>
        <taxon>Eukaryota</taxon>
        <taxon>Sar</taxon>
        <taxon>Alveolata</taxon>
        <taxon>Apicomplexa</taxon>
        <taxon>Aconoidasida</taxon>
        <taxon>Piroplasmida</taxon>
        <taxon>Babesiidae</taxon>
        <taxon>Babesia</taxon>
    </lineage>
</organism>
<gene>
    <name evidence="3" type="ORF">BgAZ_208110</name>
</gene>
<feature type="region of interest" description="Disordered" evidence="1">
    <location>
        <begin position="518"/>
        <end position="546"/>
    </location>
</feature>
<protein>
    <recommendedName>
        <fullName evidence="2">Hpc2-related domain-containing protein</fullName>
    </recommendedName>
</protein>
<evidence type="ECO:0000259" key="2">
    <source>
        <dbReference type="Pfam" id="PF08729"/>
    </source>
</evidence>
<evidence type="ECO:0000256" key="1">
    <source>
        <dbReference type="SAM" id="MobiDB-lite"/>
    </source>
</evidence>
<evidence type="ECO:0000313" key="4">
    <source>
        <dbReference type="Proteomes" id="UP001230268"/>
    </source>
</evidence>
<dbReference type="InterPro" id="IPR014840">
    <property type="entry name" value="HRD"/>
</dbReference>
<dbReference type="Proteomes" id="UP001230268">
    <property type="component" value="Unassembled WGS sequence"/>
</dbReference>
<keyword evidence="4" id="KW-1185">Reference proteome</keyword>
<feature type="region of interest" description="Disordered" evidence="1">
    <location>
        <begin position="819"/>
        <end position="880"/>
    </location>
</feature>
<evidence type="ECO:0000313" key="3">
    <source>
        <dbReference type="EMBL" id="KAK1443935.1"/>
    </source>
</evidence>